<evidence type="ECO:0000313" key="5">
    <source>
        <dbReference type="EMBL" id="KAK5528100.1"/>
    </source>
</evidence>
<dbReference type="AlphaFoldDB" id="A0AAV9PUG6"/>
<dbReference type="Proteomes" id="UP001345827">
    <property type="component" value="Unassembled WGS sequence"/>
</dbReference>
<protein>
    <recommendedName>
        <fullName evidence="4">Ketoreductase domain-containing protein</fullName>
    </recommendedName>
</protein>
<dbReference type="PROSITE" id="PS00061">
    <property type="entry name" value="ADH_SHORT"/>
    <property type="match status" value="1"/>
</dbReference>
<organism evidence="5 6">
    <name type="scientific">Vermiconidia calcicola</name>
    <dbReference type="NCBI Taxonomy" id="1690605"/>
    <lineage>
        <taxon>Eukaryota</taxon>
        <taxon>Fungi</taxon>
        <taxon>Dikarya</taxon>
        <taxon>Ascomycota</taxon>
        <taxon>Pezizomycotina</taxon>
        <taxon>Dothideomycetes</taxon>
        <taxon>Dothideomycetidae</taxon>
        <taxon>Mycosphaerellales</taxon>
        <taxon>Extremaceae</taxon>
        <taxon>Vermiconidia</taxon>
    </lineage>
</organism>
<dbReference type="SUPFAM" id="SSF51735">
    <property type="entry name" value="NAD(P)-binding Rossmann-fold domains"/>
    <property type="match status" value="1"/>
</dbReference>
<proteinExistence type="inferred from homology"/>
<feature type="domain" description="Ketoreductase" evidence="4">
    <location>
        <begin position="10"/>
        <end position="157"/>
    </location>
</feature>
<evidence type="ECO:0000259" key="4">
    <source>
        <dbReference type="SMART" id="SM00822"/>
    </source>
</evidence>
<dbReference type="Gene3D" id="3.40.50.720">
    <property type="entry name" value="NAD(P)-binding Rossmann-like Domain"/>
    <property type="match status" value="1"/>
</dbReference>
<dbReference type="GO" id="GO:0016616">
    <property type="term" value="F:oxidoreductase activity, acting on the CH-OH group of donors, NAD or NADP as acceptor"/>
    <property type="evidence" value="ECO:0007669"/>
    <property type="project" value="TreeGrafter"/>
</dbReference>
<dbReference type="FunFam" id="3.40.50.720:FF:000398">
    <property type="entry name" value="Probable 2-deoxy-D-gluconate 3-dehydrogenase"/>
    <property type="match status" value="1"/>
</dbReference>
<dbReference type="EMBL" id="JAXLQG010000028">
    <property type="protein sequence ID" value="KAK5528100.1"/>
    <property type="molecule type" value="Genomic_DNA"/>
</dbReference>
<dbReference type="InterPro" id="IPR057326">
    <property type="entry name" value="KR_dom"/>
</dbReference>
<dbReference type="PRINTS" id="PR00081">
    <property type="entry name" value="GDHRDH"/>
</dbReference>
<keyword evidence="2" id="KW-0521">NADP</keyword>
<dbReference type="PANTHER" id="PTHR42760:SF5">
    <property type="entry name" value="2-DEHYDRO-3-DEOXY-D-GLUCONATE 5-DEHYDROGENASE"/>
    <property type="match status" value="1"/>
</dbReference>
<evidence type="ECO:0000256" key="2">
    <source>
        <dbReference type="ARBA" id="ARBA00022857"/>
    </source>
</evidence>
<accession>A0AAV9PUG6</accession>
<evidence type="ECO:0000313" key="6">
    <source>
        <dbReference type="Proteomes" id="UP001345827"/>
    </source>
</evidence>
<dbReference type="InterPro" id="IPR036291">
    <property type="entry name" value="NAD(P)-bd_dom_sf"/>
</dbReference>
<comment type="caution">
    <text evidence="5">The sequence shown here is derived from an EMBL/GenBank/DDBJ whole genome shotgun (WGS) entry which is preliminary data.</text>
</comment>
<dbReference type="PRINTS" id="PR00080">
    <property type="entry name" value="SDRFAMILY"/>
</dbReference>
<name>A0AAV9PUG6_9PEZI</name>
<sequence>MTELFSLTGKAAIVTGGTSGIGAAMALALAKAGADIILIQRNADNTTTYEAIKALGRGASIHTADLSDQKSVEAIMPALVAAGHNMHILLNCAGIQKRRPASQFPVDDWNSVLQVNLTSVFTLSRDFGAYLLSKHAESAGASASRGSIINIASLMSFTGGVSVPAYASSKGGLVQLTKALSNEWMSHGIRVNAIAPGFIDTNMTKDLQENDTTAKSILDRIPAGRWGKPEDFQGPAVFLASEASQYVSGAVILVDGGYLGR</sequence>
<evidence type="ECO:0000256" key="3">
    <source>
        <dbReference type="ARBA" id="ARBA00023002"/>
    </source>
</evidence>
<comment type="similarity">
    <text evidence="1">Belongs to the short-chain dehydrogenases/reductases (SDR) family.</text>
</comment>
<gene>
    <name evidence="5" type="ORF">LTR25_010615</name>
</gene>
<reference evidence="5 6" key="1">
    <citation type="submission" date="2023-06" db="EMBL/GenBank/DDBJ databases">
        <title>Black Yeasts Isolated from many extreme environments.</title>
        <authorList>
            <person name="Coleine C."/>
            <person name="Stajich J.E."/>
            <person name="Selbmann L."/>
        </authorList>
    </citation>
    <scope>NUCLEOTIDE SEQUENCE [LARGE SCALE GENOMIC DNA]</scope>
    <source>
        <strain evidence="5 6">CCFEE 5887</strain>
    </source>
</reference>
<keyword evidence="3" id="KW-0560">Oxidoreductase</keyword>
<dbReference type="InterPro" id="IPR020904">
    <property type="entry name" value="Sc_DH/Rdtase_CS"/>
</dbReference>
<dbReference type="InterPro" id="IPR002347">
    <property type="entry name" value="SDR_fam"/>
</dbReference>
<evidence type="ECO:0000256" key="1">
    <source>
        <dbReference type="ARBA" id="ARBA00006484"/>
    </source>
</evidence>
<dbReference type="Pfam" id="PF13561">
    <property type="entry name" value="adh_short_C2"/>
    <property type="match status" value="1"/>
</dbReference>
<keyword evidence="6" id="KW-1185">Reference proteome</keyword>
<dbReference type="SMART" id="SM00822">
    <property type="entry name" value="PKS_KR"/>
    <property type="match status" value="1"/>
</dbReference>
<dbReference type="PANTHER" id="PTHR42760">
    <property type="entry name" value="SHORT-CHAIN DEHYDROGENASES/REDUCTASES FAMILY MEMBER"/>
    <property type="match status" value="1"/>
</dbReference>